<dbReference type="SUPFAM" id="SSF89095">
    <property type="entry name" value="GatB/YqeY motif"/>
    <property type="match status" value="1"/>
</dbReference>
<dbReference type="InterPro" id="IPR018027">
    <property type="entry name" value="Asn/Gln_amidotransferase"/>
</dbReference>
<comment type="caution">
    <text evidence="13">The sequence shown here is derived from an EMBL/GenBank/DDBJ whole genome shotgun (WGS) entry which is preliminary data.</text>
</comment>
<dbReference type="InterPro" id="IPR014746">
    <property type="entry name" value="Gln_synth/guanido_kin_cat_dom"/>
</dbReference>
<dbReference type="InterPro" id="IPR004413">
    <property type="entry name" value="GatB"/>
</dbReference>
<evidence type="ECO:0000256" key="7">
    <source>
        <dbReference type="ARBA" id="ARBA00022917"/>
    </source>
</evidence>
<dbReference type="SMART" id="SM00845">
    <property type="entry name" value="GatB_Yqey"/>
    <property type="match status" value="1"/>
</dbReference>
<evidence type="ECO:0000313" key="13">
    <source>
        <dbReference type="EMBL" id="PIU42024.1"/>
    </source>
</evidence>
<dbReference type="SUPFAM" id="SSF55931">
    <property type="entry name" value="Glutamine synthetase/guanido kinase"/>
    <property type="match status" value="1"/>
</dbReference>
<dbReference type="NCBIfam" id="NF004014">
    <property type="entry name" value="PRK05477.1-4"/>
    <property type="match status" value="1"/>
</dbReference>
<dbReference type="Pfam" id="PF02637">
    <property type="entry name" value="GatB_Yqey"/>
    <property type="match status" value="1"/>
</dbReference>
<feature type="domain" description="Asn/Gln amidotransferase" evidence="12">
    <location>
        <begin position="327"/>
        <end position="477"/>
    </location>
</feature>
<dbReference type="GO" id="GO:0050567">
    <property type="term" value="F:glutaminyl-tRNA synthase (glutamine-hydrolyzing) activity"/>
    <property type="evidence" value="ECO:0007669"/>
    <property type="project" value="UniProtKB-UniRule"/>
</dbReference>
<dbReference type="Gene3D" id="1.10.150.380">
    <property type="entry name" value="GatB domain, N-terminal subdomain"/>
    <property type="match status" value="1"/>
</dbReference>
<dbReference type="EMBL" id="PEWV01000022">
    <property type="protein sequence ID" value="PIU42024.1"/>
    <property type="molecule type" value="Genomic_DNA"/>
</dbReference>
<dbReference type="GO" id="GO:0050566">
    <property type="term" value="F:asparaginyl-tRNA synthase (glutamine-hydrolyzing) activity"/>
    <property type="evidence" value="ECO:0007669"/>
    <property type="project" value="RHEA"/>
</dbReference>
<keyword evidence="13" id="KW-0808">Transferase</keyword>
<evidence type="ECO:0000256" key="1">
    <source>
        <dbReference type="ARBA" id="ARBA00005306"/>
    </source>
</evidence>
<dbReference type="FunFam" id="1.10.150.380:FF:000001">
    <property type="entry name" value="Aspartyl/glutamyl-tRNA(Asn/Gln) amidotransferase subunit B"/>
    <property type="match status" value="1"/>
</dbReference>
<organism evidence="13 14">
    <name type="scientific">Candidatus Aquitaenariimonas noxiae</name>
    <dbReference type="NCBI Taxonomy" id="1974741"/>
    <lineage>
        <taxon>Bacteria</taxon>
        <taxon>Pseudomonadati</taxon>
        <taxon>Candidatus Omnitrophota</taxon>
        <taxon>Candidatus Aquitaenariimonas</taxon>
    </lineage>
</organism>
<dbReference type="Pfam" id="PF02934">
    <property type="entry name" value="GatB_N"/>
    <property type="match status" value="1"/>
</dbReference>
<comment type="function">
    <text evidence="8 11">Allows the formation of correctly charged Asn-tRNA(Asn) or Gln-tRNA(Gln) through the transamidation of misacylated Asp-tRNA(Asn) or Glu-tRNA(Gln) in organisms which lack either or both of asparaginyl-tRNA or glutaminyl-tRNA synthetases. The reaction takes place in the presence of glutamine and ATP through an activated phospho-Asp-tRNA(Asn) or phospho-Glu-tRNA(Gln).</text>
</comment>
<dbReference type="Gene3D" id="1.10.10.410">
    <property type="match status" value="1"/>
</dbReference>
<sequence>MKYETVIGLEVHVQLATKSKIFCGCSTEFGAPPNSHTCPVCLGLPGALPVLNEEVMNLAIKVALALNCSVSKIMKFDRKNYYYPDLPKNFQISQYDMPLASDGYLEIETSGGLKKIGVKRAHLEEDAGKLIHDEAKRFSLVDLNRTGIPLLEVVSEPEISAPEEAYQYLINLKAILQYLDVSDCNMEEGSLRCDANVSIRPEGQKSLGNKVEIKNMNSFKGVKAALEYDIDRQISLAEKGERISQETRLWNSQKSVTISMRSKEEAHDYRYFPEPDLVPFEVEKKRIDGIKNTLPELPNAKRERFQSEYQLSVYDASVLVSDKNMADYFEEAIKIDPKNPKTIANWMINDISAAASATNLSFNEVRIKLKSRYLVNMIKMIDSGLISGKIAKDILKVAIETGKSPYEIAKEKNLVQISGEDEIRKVARDVMAGNKKSVADYREGKKQSFTFLVGQAMKVTKGKANPKLLNKILEEELQKGDA</sequence>
<proteinExistence type="inferred from homology"/>
<comment type="similarity">
    <text evidence="1 11">Belongs to the GatB/GatE family. GatB subfamily.</text>
</comment>
<evidence type="ECO:0000256" key="6">
    <source>
        <dbReference type="ARBA" id="ARBA00022840"/>
    </source>
</evidence>
<dbReference type="AlphaFoldDB" id="A0A2J0KXI8"/>
<evidence type="ECO:0000259" key="12">
    <source>
        <dbReference type="SMART" id="SM00845"/>
    </source>
</evidence>
<dbReference type="EC" id="6.3.5.-" evidence="11"/>
<dbReference type="PANTHER" id="PTHR11659">
    <property type="entry name" value="GLUTAMYL-TRNA GLN AMIDOTRANSFERASE SUBUNIT B MITOCHONDRIAL AND PROKARYOTIC PET112-RELATED"/>
    <property type="match status" value="1"/>
</dbReference>
<dbReference type="InterPro" id="IPR006075">
    <property type="entry name" value="Asn/Gln-tRNA_Trfase_suB/E_cat"/>
</dbReference>
<evidence type="ECO:0000256" key="5">
    <source>
        <dbReference type="ARBA" id="ARBA00022741"/>
    </source>
</evidence>
<dbReference type="GO" id="GO:0005524">
    <property type="term" value="F:ATP binding"/>
    <property type="evidence" value="ECO:0007669"/>
    <property type="project" value="UniProtKB-KW"/>
</dbReference>
<dbReference type="GO" id="GO:0006412">
    <property type="term" value="P:translation"/>
    <property type="evidence" value="ECO:0007669"/>
    <property type="project" value="UniProtKB-UniRule"/>
</dbReference>
<dbReference type="HAMAP" id="MF_00121">
    <property type="entry name" value="GatB"/>
    <property type="match status" value="1"/>
</dbReference>
<reference evidence="13 14" key="1">
    <citation type="submission" date="2017-09" db="EMBL/GenBank/DDBJ databases">
        <title>Depth-based differentiation of microbial function through sediment-hosted aquifers and enrichment of novel symbionts in the deep terrestrial subsurface.</title>
        <authorList>
            <person name="Probst A.J."/>
            <person name="Ladd B."/>
            <person name="Jarett J.K."/>
            <person name="Geller-Mcgrath D.E."/>
            <person name="Sieber C.M."/>
            <person name="Emerson J.B."/>
            <person name="Anantharaman K."/>
            <person name="Thomas B.C."/>
            <person name="Malmstrom R."/>
            <person name="Stieglmeier M."/>
            <person name="Klingl A."/>
            <person name="Woyke T."/>
            <person name="Ryan C.M."/>
            <person name="Banfield J.F."/>
        </authorList>
    </citation>
    <scope>NUCLEOTIDE SEQUENCE [LARGE SCALE GENOMIC DNA]</scope>
    <source>
        <strain evidence="13">CG07_land_8_20_14_0_80_42_15</strain>
    </source>
</reference>
<dbReference type="InterPro" id="IPR023168">
    <property type="entry name" value="GatB_Yqey_C_2"/>
</dbReference>
<protein>
    <recommendedName>
        <fullName evidence="3 11">Aspartyl/glutamyl-tRNA(Asn/Gln) amidotransferase subunit B</fullName>
        <shortName evidence="11">Asp/Glu-ADT subunit B</shortName>
        <ecNumber evidence="11">6.3.5.-</ecNumber>
    </recommendedName>
</protein>
<dbReference type="InterPro" id="IPR017958">
    <property type="entry name" value="Gln-tRNA_amidoTrfase_suB_CS"/>
</dbReference>
<dbReference type="Proteomes" id="UP000230052">
    <property type="component" value="Unassembled WGS sequence"/>
</dbReference>
<dbReference type="InterPro" id="IPR003789">
    <property type="entry name" value="Asn/Gln_tRNA_amidoTrase-B-like"/>
</dbReference>
<name>A0A2J0KXI8_9BACT</name>
<comment type="subunit">
    <text evidence="2 11">Heterotrimer of A, B and C subunits.</text>
</comment>
<dbReference type="FunFam" id="1.10.10.410:FF:000001">
    <property type="entry name" value="Aspartyl/glutamyl-tRNA(Asn/Gln) amidotransferase subunit B"/>
    <property type="match status" value="1"/>
</dbReference>
<comment type="catalytic activity">
    <reaction evidence="10 11">
        <text>L-glutamyl-tRNA(Gln) + L-glutamine + ATP + H2O = L-glutaminyl-tRNA(Gln) + L-glutamate + ADP + phosphate + H(+)</text>
        <dbReference type="Rhea" id="RHEA:17521"/>
        <dbReference type="Rhea" id="RHEA-COMP:9681"/>
        <dbReference type="Rhea" id="RHEA-COMP:9684"/>
        <dbReference type="ChEBI" id="CHEBI:15377"/>
        <dbReference type="ChEBI" id="CHEBI:15378"/>
        <dbReference type="ChEBI" id="CHEBI:29985"/>
        <dbReference type="ChEBI" id="CHEBI:30616"/>
        <dbReference type="ChEBI" id="CHEBI:43474"/>
        <dbReference type="ChEBI" id="CHEBI:58359"/>
        <dbReference type="ChEBI" id="CHEBI:78520"/>
        <dbReference type="ChEBI" id="CHEBI:78521"/>
        <dbReference type="ChEBI" id="CHEBI:456216"/>
    </reaction>
</comment>
<keyword evidence="5 11" id="KW-0547">Nucleotide-binding</keyword>
<keyword evidence="7 11" id="KW-0648">Protein biosynthesis</keyword>
<keyword evidence="4 11" id="KW-0436">Ligase</keyword>
<evidence type="ECO:0000256" key="11">
    <source>
        <dbReference type="HAMAP-Rule" id="MF_00121"/>
    </source>
</evidence>
<evidence type="ECO:0000256" key="4">
    <source>
        <dbReference type="ARBA" id="ARBA00022598"/>
    </source>
</evidence>
<comment type="catalytic activity">
    <reaction evidence="9 11">
        <text>L-aspartyl-tRNA(Asn) + L-glutamine + ATP + H2O = L-asparaginyl-tRNA(Asn) + L-glutamate + ADP + phosphate + 2 H(+)</text>
        <dbReference type="Rhea" id="RHEA:14513"/>
        <dbReference type="Rhea" id="RHEA-COMP:9674"/>
        <dbReference type="Rhea" id="RHEA-COMP:9677"/>
        <dbReference type="ChEBI" id="CHEBI:15377"/>
        <dbReference type="ChEBI" id="CHEBI:15378"/>
        <dbReference type="ChEBI" id="CHEBI:29985"/>
        <dbReference type="ChEBI" id="CHEBI:30616"/>
        <dbReference type="ChEBI" id="CHEBI:43474"/>
        <dbReference type="ChEBI" id="CHEBI:58359"/>
        <dbReference type="ChEBI" id="CHEBI:78515"/>
        <dbReference type="ChEBI" id="CHEBI:78516"/>
        <dbReference type="ChEBI" id="CHEBI:456216"/>
    </reaction>
</comment>
<dbReference type="NCBIfam" id="TIGR00133">
    <property type="entry name" value="gatB"/>
    <property type="match status" value="1"/>
</dbReference>
<dbReference type="NCBIfam" id="NF004012">
    <property type="entry name" value="PRK05477.1-2"/>
    <property type="match status" value="1"/>
</dbReference>
<evidence type="ECO:0000256" key="3">
    <source>
        <dbReference type="ARBA" id="ARBA00016923"/>
    </source>
</evidence>
<dbReference type="InterPro" id="IPR042114">
    <property type="entry name" value="GatB_C_1"/>
</dbReference>
<dbReference type="PROSITE" id="PS01234">
    <property type="entry name" value="GATB"/>
    <property type="match status" value="1"/>
</dbReference>
<accession>A0A2J0KXI8</accession>
<gene>
    <name evidence="11" type="primary">gatB</name>
    <name evidence="13" type="ORF">COS99_02220</name>
</gene>
<dbReference type="GO" id="GO:0016740">
    <property type="term" value="F:transferase activity"/>
    <property type="evidence" value="ECO:0007669"/>
    <property type="project" value="UniProtKB-KW"/>
</dbReference>
<evidence type="ECO:0000256" key="8">
    <source>
        <dbReference type="ARBA" id="ARBA00024799"/>
    </source>
</evidence>
<evidence type="ECO:0000313" key="14">
    <source>
        <dbReference type="Proteomes" id="UP000230052"/>
    </source>
</evidence>
<dbReference type="InterPro" id="IPR017959">
    <property type="entry name" value="Asn/Gln-tRNA_amidoTrfase_suB/E"/>
</dbReference>
<evidence type="ECO:0000256" key="10">
    <source>
        <dbReference type="ARBA" id="ARBA00047913"/>
    </source>
</evidence>
<keyword evidence="6 11" id="KW-0067">ATP-binding</keyword>
<evidence type="ECO:0000256" key="9">
    <source>
        <dbReference type="ARBA" id="ARBA00047380"/>
    </source>
</evidence>
<evidence type="ECO:0000256" key="2">
    <source>
        <dbReference type="ARBA" id="ARBA00011123"/>
    </source>
</evidence>